<dbReference type="Pfam" id="PF13843">
    <property type="entry name" value="DDE_Tnp_1_7"/>
    <property type="match status" value="1"/>
</dbReference>
<dbReference type="PANTHER" id="PTHR47272">
    <property type="entry name" value="DDE_TNP_1_7 DOMAIN-CONTAINING PROTEIN"/>
    <property type="match status" value="1"/>
</dbReference>
<dbReference type="Proteomes" id="UP001187531">
    <property type="component" value="Unassembled WGS sequence"/>
</dbReference>
<sequence length="282" mass="32197">MPSDVESELDMSSEDYADDWLADLPVSNAESLRNLLAGQKSSSDDETDNQVDGVTEANNEPEASNDEDSLSLGDTVKKWNKKFGVRYVDPFTDCLLAINILMGVQKLQSYRDIWLSHDKLRDNYISGLMNISHFSWLLTHVHLSDNLILSQRGSDNYDKLYEIRPVIDKLYLSFLRTCKPTKEQAVDKSMVNFKGSITFKQYMPMKPINVGYKIWFRANMHGFVCDFLVLTGKLADTTEFGLGEGVVRKRAERRVGLRCEVRWNLLCTLRGQTMYATSFDDS</sequence>
<reference evidence="3" key="1">
    <citation type="submission" date="2023-07" db="EMBL/GenBank/DDBJ databases">
        <title>Chromosome-level genome assembly of Artemia franciscana.</title>
        <authorList>
            <person name="Jo E."/>
        </authorList>
    </citation>
    <scope>NUCLEOTIDE SEQUENCE</scope>
    <source>
        <tissue evidence="3">Whole body</tissue>
    </source>
</reference>
<dbReference type="EMBL" id="JAVRJZ010000003">
    <property type="protein sequence ID" value="KAK2724374.1"/>
    <property type="molecule type" value="Genomic_DNA"/>
</dbReference>
<dbReference type="InterPro" id="IPR029526">
    <property type="entry name" value="PGBD"/>
</dbReference>
<feature type="compositionally biased region" description="Polar residues" evidence="1">
    <location>
        <begin position="50"/>
        <end position="62"/>
    </location>
</feature>
<protein>
    <recommendedName>
        <fullName evidence="2">PiggyBac transposable element-derived protein domain-containing protein</fullName>
    </recommendedName>
</protein>
<evidence type="ECO:0000313" key="3">
    <source>
        <dbReference type="EMBL" id="KAK2724374.1"/>
    </source>
</evidence>
<gene>
    <name evidence="3" type="ORF">QYM36_001027</name>
</gene>
<accession>A0AA88IBZ8</accession>
<feature type="domain" description="PiggyBac transposable element-derived protein" evidence="2">
    <location>
        <begin position="94"/>
        <end position="239"/>
    </location>
</feature>
<organism evidence="3 4">
    <name type="scientific">Artemia franciscana</name>
    <name type="common">Brine shrimp</name>
    <name type="synonym">Artemia sanfranciscana</name>
    <dbReference type="NCBI Taxonomy" id="6661"/>
    <lineage>
        <taxon>Eukaryota</taxon>
        <taxon>Metazoa</taxon>
        <taxon>Ecdysozoa</taxon>
        <taxon>Arthropoda</taxon>
        <taxon>Crustacea</taxon>
        <taxon>Branchiopoda</taxon>
        <taxon>Anostraca</taxon>
        <taxon>Artemiidae</taxon>
        <taxon>Artemia</taxon>
    </lineage>
</organism>
<feature type="region of interest" description="Disordered" evidence="1">
    <location>
        <begin position="35"/>
        <end position="71"/>
    </location>
</feature>
<comment type="caution">
    <text evidence="3">The sequence shown here is derived from an EMBL/GenBank/DDBJ whole genome shotgun (WGS) entry which is preliminary data.</text>
</comment>
<proteinExistence type="predicted"/>
<evidence type="ECO:0000256" key="1">
    <source>
        <dbReference type="SAM" id="MobiDB-lite"/>
    </source>
</evidence>
<name>A0AA88IBZ8_ARTSF</name>
<dbReference type="PANTHER" id="PTHR47272:SF1">
    <property type="entry name" value="PIGGYBAC TRANSPOSABLE ELEMENT-DERIVED PROTEIN 3-LIKE"/>
    <property type="match status" value="1"/>
</dbReference>
<evidence type="ECO:0000313" key="4">
    <source>
        <dbReference type="Proteomes" id="UP001187531"/>
    </source>
</evidence>
<dbReference type="AlphaFoldDB" id="A0AA88IBZ8"/>
<keyword evidence="4" id="KW-1185">Reference proteome</keyword>
<evidence type="ECO:0000259" key="2">
    <source>
        <dbReference type="Pfam" id="PF13843"/>
    </source>
</evidence>